<dbReference type="PANTHER" id="PTHR12570:SF85">
    <property type="entry name" value="DUF803 DOMAIN MEMBRANE PROTEIN (AFU_ORTHOLOGUE AFUA_1G15880)"/>
    <property type="match status" value="1"/>
</dbReference>
<dbReference type="GO" id="GO:0016020">
    <property type="term" value="C:membrane"/>
    <property type="evidence" value="ECO:0007669"/>
    <property type="project" value="UniProtKB-SubCell"/>
</dbReference>
<name>A0A2J6PZ60_9HELO</name>
<evidence type="ECO:0000256" key="4">
    <source>
        <dbReference type="ARBA" id="ARBA00023136"/>
    </source>
</evidence>
<reference evidence="6 7" key="1">
    <citation type="submission" date="2016-05" db="EMBL/GenBank/DDBJ databases">
        <title>A degradative enzymes factory behind the ericoid mycorrhizal symbiosis.</title>
        <authorList>
            <consortium name="DOE Joint Genome Institute"/>
            <person name="Martino E."/>
            <person name="Morin E."/>
            <person name="Grelet G."/>
            <person name="Kuo A."/>
            <person name="Kohler A."/>
            <person name="Daghino S."/>
            <person name="Barry K."/>
            <person name="Choi C."/>
            <person name="Cichocki N."/>
            <person name="Clum A."/>
            <person name="Copeland A."/>
            <person name="Hainaut M."/>
            <person name="Haridas S."/>
            <person name="Labutti K."/>
            <person name="Lindquist E."/>
            <person name="Lipzen A."/>
            <person name="Khouja H.-R."/>
            <person name="Murat C."/>
            <person name="Ohm R."/>
            <person name="Olson A."/>
            <person name="Spatafora J."/>
            <person name="Veneault-Fourrey C."/>
            <person name="Henrissat B."/>
            <person name="Grigoriev I."/>
            <person name="Martin F."/>
            <person name="Perotto S."/>
        </authorList>
    </citation>
    <scope>NUCLEOTIDE SEQUENCE [LARGE SCALE GENOMIC DNA]</scope>
    <source>
        <strain evidence="6 7">UAMH 7357</strain>
    </source>
</reference>
<feature type="transmembrane region" description="Helical" evidence="5">
    <location>
        <begin position="283"/>
        <end position="303"/>
    </location>
</feature>
<keyword evidence="3 5" id="KW-1133">Transmembrane helix</keyword>
<feature type="transmembrane region" description="Helical" evidence="5">
    <location>
        <begin position="6"/>
        <end position="30"/>
    </location>
</feature>
<keyword evidence="2 5" id="KW-0812">Transmembrane</keyword>
<feature type="transmembrane region" description="Helical" evidence="5">
    <location>
        <begin position="51"/>
        <end position="72"/>
    </location>
</feature>
<dbReference type="OrthoDB" id="6428174at2759"/>
<dbReference type="AlphaFoldDB" id="A0A2J6PZ60"/>
<feature type="transmembrane region" description="Helical" evidence="5">
    <location>
        <begin position="255"/>
        <end position="277"/>
    </location>
</feature>
<organism evidence="6 7">
    <name type="scientific">Hyaloscypha hepaticicola</name>
    <dbReference type="NCBI Taxonomy" id="2082293"/>
    <lineage>
        <taxon>Eukaryota</taxon>
        <taxon>Fungi</taxon>
        <taxon>Dikarya</taxon>
        <taxon>Ascomycota</taxon>
        <taxon>Pezizomycotina</taxon>
        <taxon>Leotiomycetes</taxon>
        <taxon>Helotiales</taxon>
        <taxon>Hyaloscyphaceae</taxon>
        <taxon>Hyaloscypha</taxon>
    </lineage>
</organism>
<sequence>MPDDKYIGVALAVCGSGLIGSSYVITKIGLRDASERHGFKGDGFEYIKNPLWWTGMITLVVGELFNFAAYAFAPAVLVTPLGALSVLTGTILGAYFLKERLGHLGKLGCALCILGSILIVANAPPDKDIQTVDEILDYALQPGMGDSAAQIKLTVAGFVLFSFITAVFSVVMIYTVCPRYGTTNPLYYLSICAATGAISVMALKAFGIALKLTIAGANQFARPSTYLFAIVAVLCIIIQMNYFNKALSTFPQSVVSPIYYVTFTTAVLTASFVLFQGFHITDLLQTTLLLCGFLVIFLGVYMLNFPSKDLDSPEFELLTGGSTPGSPGIVNTTFSLQGLRPSSDMERQNQLYEEDDGYILQSLVRRSQETGAVDGIV</sequence>
<evidence type="ECO:0000256" key="5">
    <source>
        <dbReference type="SAM" id="Phobius"/>
    </source>
</evidence>
<feature type="transmembrane region" description="Helical" evidence="5">
    <location>
        <begin position="186"/>
        <end position="206"/>
    </location>
</feature>
<feature type="transmembrane region" description="Helical" evidence="5">
    <location>
        <begin position="104"/>
        <end position="123"/>
    </location>
</feature>
<feature type="transmembrane region" description="Helical" evidence="5">
    <location>
        <begin position="226"/>
        <end position="243"/>
    </location>
</feature>
<comment type="subcellular location">
    <subcellularLocation>
        <location evidence="1">Membrane</location>
        <topology evidence="1">Multi-pass membrane protein</topology>
    </subcellularLocation>
</comment>
<dbReference type="Proteomes" id="UP000235672">
    <property type="component" value="Unassembled WGS sequence"/>
</dbReference>
<dbReference type="InterPro" id="IPR008521">
    <property type="entry name" value="Mg_trans_NIPA"/>
</dbReference>
<dbReference type="InterPro" id="IPR037185">
    <property type="entry name" value="EmrE-like"/>
</dbReference>
<keyword evidence="7" id="KW-1185">Reference proteome</keyword>
<feature type="transmembrane region" description="Helical" evidence="5">
    <location>
        <begin position="78"/>
        <end position="97"/>
    </location>
</feature>
<evidence type="ECO:0000256" key="3">
    <source>
        <dbReference type="ARBA" id="ARBA00022989"/>
    </source>
</evidence>
<dbReference type="Pfam" id="PF05653">
    <property type="entry name" value="Mg_trans_NIPA"/>
    <property type="match status" value="1"/>
</dbReference>
<evidence type="ECO:0000256" key="2">
    <source>
        <dbReference type="ARBA" id="ARBA00022692"/>
    </source>
</evidence>
<proteinExistence type="predicted"/>
<evidence type="ECO:0000313" key="7">
    <source>
        <dbReference type="Proteomes" id="UP000235672"/>
    </source>
</evidence>
<accession>A0A2J6PZ60</accession>
<protein>
    <submittedName>
        <fullName evidence="6">DUF803-domain-containing protein</fullName>
    </submittedName>
</protein>
<keyword evidence="4 5" id="KW-0472">Membrane</keyword>
<dbReference type="SUPFAM" id="SSF103481">
    <property type="entry name" value="Multidrug resistance efflux transporter EmrE"/>
    <property type="match status" value="1"/>
</dbReference>
<gene>
    <name evidence="6" type="ORF">NA56DRAFT_575684</name>
</gene>
<evidence type="ECO:0000256" key="1">
    <source>
        <dbReference type="ARBA" id="ARBA00004141"/>
    </source>
</evidence>
<dbReference type="GO" id="GO:0015095">
    <property type="term" value="F:magnesium ion transmembrane transporter activity"/>
    <property type="evidence" value="ECO:0007669"/>
    <property type="project" value="InterPro"/>
</dbReference>
<dbReference type="PANTHER" id="PTHR12570">
    <property type="match status" value="1"/>
</dbReference>
<feature type="transmembrane region" description="Helical" evidence="5">
    <location>
        <begin position="153"/>
        <end position="174"/>
    </location>
</feature>
<evidence type="ECO:0000313" key="6">
    <source>
        <dbReference type="EMBL" id="PMD19335.1"/>
    </source>
</evidence>
<dbReference type="EMBL" id="KZ613490">
    <property type="protein sequence ID" value="PMD19335.1"/>
    <property type="molecule type" value="Genomic_DNA"/>
</dbReference>